<dbReference type="EMBL" id="CM017321">
    <property type="protein sequence ID" value="KAE7996740.1"/>
    <property type="molecule type" value="Genomic_DNA"/>
</dbReference>
<evidence type="ECO:0000256" key="1">
    <source>
        <dbReference type="ARBA" id="ARBA00005474"/>
    </source>
</evidence>
<sequence length="219" mass="24317">MTGIGSSCGACKFLRRKCTSECVFAPYFCYEQAATHFAAVHKVFGASNVSKLLFHLPVHNRSDAAATISYEALARVRDPVYGCFADIFALQQQVAHLQEEIEILGNQMANFAVGVASCGSSQATTNPSNVLQFPSQHDVIHTQYNQNQQAALLSHTESATPNQAFDNQMDIPLHSLYGWENQNLFDDSGQNLLENILEGIEEENFTRYPWLYNSTDAKN</sequence>
<dbReference type="PANTHER" id="PTHR31529">
    <property type="entry name" value="LOB DOMAIN CONTAINING PROTEIN"/>
    <property type="match status" value="1"/>
</dbReference>
<reference evidence="3 4" key="1">
    <citation type="submission" date="2019-06" db="EMBL/GenBank/DDBJ databases">
        <title>A chromosomal-level reference genome of Carpinus fangiana (Coryloideae, Betulaceae).</title>
        <authorList>
            <person name="Yang X."/>
            <person name="Wang Z."/>
            <person name="Zhang L."/>
            <person name="Hao G."/>
            <person name="Liu J."/>
            <person name="Yang Y."/>
        </authorList>
    </citation>
    <scope>NUCLEOTIDE SEQUENCE [LARGE SCALE GENOMIC DNA]</scope>
    <source>
        <strain evidence="3">Cfa_2016G</strain>
        <tissue evidence="3">Leaf</tissue>
    </source>
</reference>
<evidence type="ECO:0000313" key="4">
    <source>
        <dbReference type="Proteomes" id="UP000327013"/>
    </source>
</evidence>
<dbReference type="GO" id="GO:0045893">
    <property type="term" value="P:positive regulation of DNA-templated transcription"/>
    <property type="evidence" value="ECO:0007669"/>
    <property type="project" value="TreeGrafter"/>
</dbReference>
<name>A0A5N6QEY2_9ROSI</name>
<comment type="similarity">
    <text evidence="1">Belongs to the LOB domain-containing protein family.</text>
</comment>
<protein>
    <recommendedName>
        <fullName evidence="2">LOB domain-containing protein</fullName>
    </recommendedName>
</protein>
<evidence type="ECO:0000313" key="3">
    <source>
        <dbReference type="EMBL" id="KAE7996740.1"/>
    </source>
</evidence>
<dbReference type="Proteomes" id="UP000327013">
    <property type="component" value="Chromosome 1"/>
</dbReference>
<dbReference type="Pfam" id="PF03195">
    <property type="entry name" value="LOB"/>
    <property type="match status" value="1"/>
</dbReference>
<keyword evidence="4" id="KW-1185">Reference proteome</keyword>
<organism evidence="3 4">
    <name type="scientific">Carpinus fangiana</name>
    <dbReference type="NCBI Taxonomy" id="176857"/>
    <lineage>
        <taxon>Eukaryota</taxon>
        <taxon>Viridiplantae</taxon>
        <taxon>Streptophyta</taxon>
        <taxon>Embryophyta</taxon>
        <taxon>Tracheophyta</taxon>
        <taxon>Spermatophyta</taxon>
        <taxon>Magnoliopsida</taxon>
        <taxon>eudicotyledons</taxon>
        <taxon>Gunneridae</taxon>
        <taxon>Pentapetalae</taxon>
        <taxon>rosids</taxon>
        <taxon>fabids</taxon>
        <taxon>Fagales</taxon>
        <taxon>Betulaceae</taxon>
        <taxon>Carpinus</taxon>
    </lineage>
</organism>
<accession>A0A5N6QEY2</accession>
<gene>
    <name evidence="3" type="ORF">FH972_001434</name>
</gene>
<proteinExistence type="inferred from homology"/>
<evidence type="ECO:0000259" key="2">
    <source>
        <dbReference type="PROSITE" id="PS50891"/>
    </source>
</evidence>
<dbReference type="GO" id="GO:0005634">
    <property type="term" value="C:nucleus"/>
    <property type="evidence" value="ECO:0007669"/>
    <property type="project" value="TreeGrafter"/>
</dbReference>
<dbReference type="OrthoDB" id="1840682at2759"/>
<dbReference type="PANTHER" id="PTHR31529:SF50">
    <property type="entry name" value="LOB DOMAIN PROTEIN"/>
    <property type="match status" value="1"/>
</dbReference>
<dbReference type="PROSITE" id="PS50891">
    <property type="entry name" value="LOB"/>
    <property type="match status" value="1"/>
</dbReference>
<dbReference type="AlphaFoldDB" id="A0A5N6QEY2"/>
<dbReference type="InterPro" id="IPR004883">
    <property type="entry name" value="LOB"/>
</dbReference>
<dbReference type="GO" id="GO:0009755">
    <property type="term" value="P:hormone-mediated signaling pathway"/>
    <property type="evidence" value="ECO:0007669"/>
    <property type="project" value="TreeGrafter"/>
</dbReference>
<feature type="domain" description="LOB" evidence="2">
    <location>
        <begin position="6"/>
        <end position="108"/>
    </location>
</feature>